<dbReference type="GO" id="GO:0055086">
    <property type="term" value="P:nucleobase-containing small molecule metabolic process"/>
    <property type="evidence" value="ECO:0007669"/>
    <property type="project" value="UniProtKB-ARBA"/>
</dbReference>
<evidence type="ECO:0000256" key="12">
    <source>
        <dbReference type="PIRSR" id="PIRSR606262-1"/>
    </source>
</evidence>
<evidence type="ECO:0000256" key="8">
    <source>
        <dbReference type="ARBA" id="ARBA00022833"/>
    </source>
</evidence>
<feature type="binding site" evidence="14">
    <location>
        <position position="53"/>
    </location>
    <ligand>
        <name>Zn(2+)</name>
        <dbReference type="ChEBI" id="CHEBI:29105"/>
        <note>catalytic</note>
    </ligand>
</feature>
<comment type="catalytic activity">
    <reaction evidence="11 15">
        <text>cytidine + H2O + H(+) = uridine + NH4(+)</text>
        <dbReference type="Rhea" id="RHEA:16069"/>
        <dbReference type="ChEBI" id="CHEBI:15377"/>
        <dbReference type="ChEBI" id="CHEBI:15378"/>
        <dbReference type="ChEBI" id="CHEBI:16704"/>
        <dbReference type="ChEBI" id="CHEBI:17562"/>
        <dbReference type="ChEBI" id="CHEBI:28938"/>
        <dbReference type="EC" id="3.5.4.5"/>
    </reaction>
</comment>
<keyword evidence="7 15" id="KW-0378">Hydrolase</keyword>
<gene>
    <name evidence="17" type="primary">cdd2</name>
    <name evidence="17" type="ORF">HLPCO_000488</name>
</gene>
<keyword evidence="6 14" id="KW-0479">Metal-binding</keyword>
<dbReference type="EC" id="3.5.4.5" evidence="4 15"/>
<dbReference type="AlphaFoldDB" id="U2E066"/>
<evidence type="ECO:0000313" key="17">
    <source>
        <dbReference type="EMBL" id="ERJ13822.1"/>
    </source>
</evidence>
<name>U2E066_9MOLU</name>
<dbReference type="InParanoid" id="U2E066"/>
<feature type="binding site" evidence="13">
    <location>
        <begin position="42"/>
        <end position="48"/>
    </location>
    <ligand>
        <name>substrate</name>
    </ligand>
</feature>
<evidence type="ECO:0000256" key="14">
    <source>
        <dbReference type="PIRSR" id="PIRSR606262-3"/>
    </source>
</evidence>
<dbReference type="FunCoup" id="U2E066">
    <property type="interactions" value="105"/>
</dbReference>
<feature type="active site" description="Proton donor" evidence="12">
    <location>
        <position position="55"/>
    </location>
</feature>
<dbReference type="InterPro" id="IPR016193">
    <property type="entry name" value="Cytidine_deaminase-like"/>
</dbReference>
<comment type="cofactor">
    <cofactor evidence="1 14 15">
        <name>Zn(2+)</name>
        <dbReference type="ChEBI" id="CHEBI:29105"/>
    </cofactor>
</comment>
<reference evidence="17 18" key="2">
    <citation type="journal article" date="2013" name="PLoS ONE">
        <title>INDIGO - INtegrated Data Warehouse of MIcrobial GenOmes with Examples from the Red Sea Extremophiles.</title>
        <authorList>
            <person name="Alam I."/>
            <person name="Antunes A."/>
            <person name="Kamau A.A."/>
            <person name="Ba Alawi W."/>
            <person name="Kalkatawi M."/>
            <person name="Stingl U."/>
            <person name="Bajic V.B."/>
        </authorList>
    </citation>
    <scope>NUCLEOTIDE SEQUENCE [LARGE SCALE GENOMIC DNA]</scope>
    <source>
        <strain evidence="17 18">SSD-17B</strain>
    </source>
</reference>
<evidence type="ECO:0000256" key="3">
    <source>
        <dbReference type="ARBA" id="ARBA00006576"/>
    </source>
</evidence>
<evidence type="ECO:0000256" key="11">
    <source>
        <dbReference type="ARBA" id="ARBA00049558"/>
    </source>
</evidence>
<evidence type="ECO:0000313" key="18">
    <source>
        <dbReference type="Proteomes" id="UP000005707"/>
    </source>
</evidence>
<dbReference type="PANTHER" id="PTHR11644">
    <property type="entry name" value="CYTIDINE DEAMINASE"/>
    <property type="match status" value="1"/>
</dbReference>
<keyword evidence="18" id="KW-1185">Reference proteome</keyword>
<accession>U2E066</accession>
<comment type="similarity">
    <text evidence="3 15">Belongs to the cytidine and deoxycytidylate deaminase family.</text>
</comment>
<evidence type="ECO:0000256" key="9">
    <source>
        <dbReference type="ARBA" id="ARBA00032005"/>
    </source>
</evidence>
<evidence type="ECO:0000256" key="13">
    <source>
        <dbReference type="PIRSR" id="PIRSR606262-2"/>
    </source>
</evidence>
<dbReference type="CDD" id="cd01283">
    <property type="entry name" value="cytidine_deaminase"/>
    <property type="match status" value="1"/>
</dbReference>
<dbReference type="FunFam" id="3.40.140.10:FF:000008">
    <property type="entry name" value="Cytidine deaminase"/>
    <property type="match status" value="1"/>
</dbReference>
<comment type="function">
    <text evidence="2 15">This enzyme scavenges exogenous and endogenous cytidine and 2'-deoxycytidine for UMP synthesis.</text>
</comment>
<dbReference type="NCBIfam" id="NF004064">
    <property type="entry name" value="PRK05578.1"/>
    <property type="match status" value="1"/>
</dbReference>
<dbReference type="NCBIfam" id="TIGR01354">
    <property type="entry name" value="cyt_deam_tetra"/>
    <property type="match status" value="1"/>
</dbReference>
<dbReference type="SUPFAM" id="SSF53927">
    <property type="entry name" value="Cytidine deaminase-like"/>
    <property type="match status" value="1"/>
</dbReference>
<protein>
    <recommendedName>
        <fullName evidence="5 15">Cytidine deaminase</fullName>
        <ecNumber evidence="4 15">3.5.4.5</ecNumber>
    </recommendedName>
    <alternativeName>
        <fullName evidence="9 15">Cytidine aminohydrolase</fullName>
    </alternativeName>
</protein>
<evidence type="ECO:0000256" key="2">
    <source>
        <dbReference type="ARBA" id="ARBA00003949"/>
    </source>
</evidence>
<evidence type="ECO:0000256" key="4">
    <source>
        <dbReference type="ARBA" id="ARBA00012783"/>
    </source>
</evidence>
<dbReference type="GO" id="GO:0008270">
    <property type="term" value="F:zinc ion binding"/>
    <property type="evidence" value="ECO:0007669"/>
    <property type="project" value="UniProtKB-UniRule"/>
</dbReference>
<dbReference type="PANTHER" id="PTHR11644:SF2">
    <property type="entry name" value="CYTIDINE DEAMINASE"/>
    <property type="match status" value="1"/>
</dbReference>
<evidence type="ECO:0000256" key="15">
    <source>
        <dbReference type="RuleBase" id="RU364006"/>
    </source>
</evidence>
<dbReference type="InterPro" id="IPR002125">
    <property type="entry name" value="CMP_dCMP_dom"/>
</dbReference>
<dbReference type="RefSeq" id="WP_008826071.1">
    <property type="nucleotide sequence ID" value="NZ_AFNU02000001.1"/>
</dbReference>
<dbReference type="GO" id="GO:0004126">
    <property type="term" value="F:cytidine deaminase activity"/>
    <property type="evidence" value="ECO:0007669"/>
    <property type="project" value="UniProtKB-UniRule"/>
</dbReference>
<evidence type="ECO:0000256" key="7">
    <source>
        <dbReference type="ARBA" id="ARBA00022801"/>
    </source>
</evidence>
<feature type="domain" description="CMP/dCMP-type deaminase" evidence="16">
    <location>
        <begin position="1"/>
        <end position="130"/>
    </location>
</feature>
<organism evidence="17 18">
    <name type="scientific">Haloplasma contractile SSD-17B</name>
    <dbReference type="NCBI Taxonomy" id="1033810"/>
    <lineage>
        <taxon>Bacteria</taxon>
        <taxon>Bacillati</taxon>
        <taxon>Mycoplasmatota</taxon>
        <taxon>Mollicutes</taxon>
        <taxon>Haloplasmatales</taxon>
        <taxon>Haloplasmataceae</taxon>
        <taxon>Haloplasma</taxon>
    </lineage>
</organism>
<dbReference type="Gene3D" id="3.40.140.10">
    <property type="entry name" value="Cytidine Deaminase, domain 2"/>
    <property type="match status" value="1"/>
</dbReference>
<evidence type="ECO:0000256" key="1">
    <source>
        <dbReference type="ARBA" id="ARBA00001947"/>
    </source>
</evidence>
<dbReference type="Proteomes" id="UP000005707">
    <property type="component" value="Unassembled WGS sequence"/>
</dbReference>
<dbReference type="InterPro" id="IPR006262">
    <property type="entry name" value="Cyt_deam_tetra"/>
</dbReference>
<dbReference type="Pfam" id="PF00383">
    <property type="entry name" value="dCMP_cyt_deam_1"/>
    <property type="match status" value="1"/>
</dbReference>
<dbReference type="GO" id="GO:0072527">
    <property type="term" value="P:pyrimidine-containing compound metabolic process"/>
    <property type="evidence" value="ECO:0007669"/>
    <property type="project" value="UniProtKB-ARBA"/>
</dbReference>
<dbReference type="InterPro" id="IPR050202">
    <property type="entry name" value="Cyt/Deoxycyt_deaminase"/>
</dbReference>
<evidence type="ECO:0000259" key="16">
    <source>
        <dbReference type="PROSITE" id="PS51747"/>
    </source>
</evidence>
<comment type="caution">
    <text evidence="17">The sequence shown here is derived from an EMBL/GenBank/DDBJ whole genome shotgun (WGS) entry which is preliminary data.</text>
</comment>
<keyword evidence="8 14" id="KW-0862">Zinc</keyword>
<evidence type="ECO:0000256" key="10">
    <source>
        <dbReference type="ARBA" id="ARBA00049252"/>
    </source>
</evidence>
<dbReference type="EMBL" id="AFNU02000001">
    <property type="protein sequence ID" value="ERJ13822.1"/>
    <property type="molecule type" value="Genomic_DNA"/>
</dbReference>
<evidence type="ECO:0000256" key="5">
    <source>
        <dbReference type="ARBA" id="ARBA00018266"/>
    </source>
</evidence>
<reference evidence="17 18" key="1">
    <citation type="journal article" date="2011" name="J. Bacteriol.">
        <title>Genome sequence of Haloplasma contractile, an unusual contractile bacterium from a deep-sea anoxic brine lake.</title>
        <authorList>
            <person name="Antunes A."/>
            <person name="Alam I."/>
            <person name="El Dorry H."/>
            <person name="Siam R."/>
            <person name="Robertson A."/>
            <person name="Bajic V.B."/>
            <person name="Stingl U."/>
        </authorList>
    </citation>
    <scope>NUCLEOTIDE SEQUENCE [LARGE SCALE GENOMIC DNA]</scope>
    <source>
        <strain evidence="17 18">SSD-17B</strain>
    </source>
</reference>
<proteinExistence type="inferred from homology"/>
<feature type="binding site" evidence="14">
    <location>
        <position position="91"/>
    </location>
    <ligand>
        <name>Zn(2+)</name>
        <dbReference type="ChEBI" id="CHEBI:29105"/>
        <note>catalytic</note>
    </ligand>
</feature>
<sequence length="132" mass="14574">MKHEELIKKAIEVRDNAYAPYSNFQVGCAILLKDGQVYTGANVENASYGLSNCAERSAFFAAYSDGYRQDDVKALAIVADTESFCSPCGACRQVIHELVNEDTEIILTNLNGITKVLNRDEVLPFSFGRNDL</sequence>
<dbReference type="PROSITE" id="PS51747">
    <property type="entry name" value="CYT_DCMP_DEAMINASES_2"/>
    <property type="match status" value="1"/>
</dbReference>
<dbReference type="STRING" id="1033810.HLPCO_000488"/>
<feature type="binding site" evidence="14">
    <location>
        <position position="88"/>
    </location>
    <ligand>
        <name>Zn(2+)</name>
        <dbReference type="ChEBI" id="CHEBI:29105"/>
        <note>catalytic</note>
    </ligand>
</feature>
<comment type="catalytic activity">
    <reaction evidence="10 15">
        <text>2'-deoxycytidine + H2O + H(+) = 2'-deoxyuridine + NH4(+)</text>
        <dbReference type="Rhea" id="RHEA:13433"/>
        <dbReference type="ChEBI" id="CHEBI:15377"/>
        <dbReference type="ChEBI" id="CHEBI:15378"/>
        <dbReference type="ChEBI" id="CHEBI:15698"/>
        <dbReference type="ChEBI" id="CHEBI:16450"/>
        <dbReference type="ChEBI" id="CHEBI:28938"/>
        <dbReference type="EC" id="3.5.4.5"/>
    </reaction>
</comment>
<dbReference type="eggNOG" id="COG0295">
    <property type="taxonomic scope" value="Bacteria"/>
</dbReference>
<evidence type="ECO:0000256" key="6">
    <source>
        <dbReference type="ARBA" id="ARBA00022723"/>
    </source>
</evidence>
<dbReference type="GO" id="GO:0005829">
    <property type="term" value="C:cytosol"/>
    <property type="evidence" value="ECO:0007669"/>
    <property type="project" value="TreeGrafter"/>
</dbReference>